<dbReference type="EMBL" id="BMAO01020333">
    <property type="protein sequence ID" value="GFQ66640.1"/>
    <property type="molecule type" value="Genomic_DNA"/>
</dbReference>
<evidence type="ECO:0008006" key="4">
    <source>
        <dbReference type="Google" id="ProtNLM"/>
    </source>
</evidence>
<keyword evidence="3" id="KW-1185">Reference proteome</keyword>
<feature type="chain" id="PRO_5036462755" description="Secreted protein" evidence="1">
    <location>
        <begin position="21"/>
        <end position="82"/>
    </location>
</feature>
<gene>
    <name evidence="2" type="ORF">TNCT_725511</name>
</gene>
<reference evidence="2" key="1">
    <citation type="submission" date="2020-07" db="EMBL/GenBank/DDBJ databases">
        <title>Multicomponent nature underlies the extraordinary mechanical properties of spider dragline silk.</title>
        <authorList>
            <person name="Kono N."/>
            <person name="Nakamura H."/>
            <person name="Mori M."/>
            <person name="Yoshida Y."/>
            <person name="Ohtoshi R."/>
            <person name="Malay A.D."/>
            <person name="Moran D.A.P."/>
            <person name="Tomita M."/>
            <person name="Numata K."/>
            <person name="Arakawa K."/>
        </authorList>
    </citation>
    <scope>NUCLEOTIDE SEQUENCE</scope>
</reference>
<name>A0A8X6EZ94_TRICU</name>
<keyword evidence="1" id="KW-0732">Signal</keyword>
<organism evidence="2 3">
    <name type="scientific">Trichonephila clavata</name>
    <name type="common">Joro spider</name>
    <name type="synonym">Nephila clavata</name>
    <dbReference type="NCBI Taxonomy" id="2740835"/>
    <lineage>
        <taxon>Eukaryota</taxon>
        <taxon>Metazoa</taxon>
        <taxon>Ecdysozoa</taxon>
        <taxon>Arthropoda</taxon>
        <taxon>Chelicerata</taxon>
        <taxon>Arachnida</taxon>
        <taxon>Araneae</taxon>
        <taxon>Araneomorphae</taxon>
        <taxon>Entelegynae</taxon>
        <taxon>Araneoidea</taxon>
        <taxon>Nephilidae</taxon>
        <taxon>Trichonephila</taxon>
    </lineage>
</organism>
<evidence type="ECO:0000313" key="2">
    <source>
        <dbReference type="EMBL" id="GFQ66640.1"/>
    </source>
</evidence>
<evidence type="ECO:0000256" key="1">
    <source>
        <dbReference type="SAM" id="SignalP"/>
    </source>
</evidence>
<sequence>MNVFMLHLCMFISINAICKAIAARQGEKLDHAPIDPNINVDFPFQEEALPREQENADYWKQEVQRLLEHWPSNSDCESKWDF</sequence>
<dbReference type="AlphaFoldDB" id="A0A8X6EZ94"/>
<evidence type="ECO:0000313" key="3">
    <source>
        <dbReference type="Proteomes" id="UP000887116"/>
    </source>
</evidence>
<feature type="signal peptide" evidence="1">
    <location>
        <begin position="1"/>
        <end position="20"/>
    </location>
</feature>
<comment type="caution">
    <text evidence="2">The sequence shown here is derived from an EMBL/GenBank/DDBJ whole genome shotgun (WGS) entry which is preliminary data.</text>
</comment>
<protein>
    <recommendedName>
        <fullName evidence="4">Secreted protein</fullName>
    </recommendedName>
</protein>
<accession>A0A8X6EZ94</accession>
<proteinExistence type="predicted"/>
<dbReference type="Proteomes" id="UP000887116">
    <property type="component" value="Unassembled WGS sequence"/>
</dbReference>